<feature type="region of interest" description="Disordered" evidence="2">
    <location>
        <begin position="1"/>
        <end position="27"/>
    </location>
</feature>
<organism evidence="4 5">
    <name type="scientific">Akanthomyces lecanii RCEF 1005</name>
    <dbReference type="NCBI Taxonomy" id="1081108"/>
    <lineage>
        <taxon>Eukaryota</taxon>
        <taxon>Fungi</taxon>
        <taxon>Dikarya</taxon>
        <taxon>Ascomycota</taxon>
        <taxon>Pezizomycotina</taxon>
        <taxon>Sordariomycetes</taxon>
        <taxon>Hypocreomycetidae</taxon>
        <taxon>Hypocreales</taxon>
        <taxon>Cordycipitaceae</taxon>
        <taxon>Akanthomyces</taxon>
        <taxon>Cordyceps confragosa</taxon>
    </lineage>
</organism>
<evidence type="ECO:0000259" key="3">
    <source>
        <dbReference type="PROSITE" id="PS50103"/>
    </source>
</evidence>
<dbReference type="PROSITE" id="PS50103">
    <property type="entry name" value="ZF_C3H1"/>
    <property type="match status" value="1"/>
</dbReference>
<comment type="caution">
    <text evidence="4">The sequence shown here is derived from an EMBL/GenBank/DDBJ whole genome shotgun (WGS) entry which is preliminary data.</text>
</comment>
<feature type="compositionally biased region" description="Low complexity" evidence="2">
    <location>
        <begin position="41"/>
        <end position="54"/>
    </location>
</feature>
<evidence type="ECO:0000256" key="2">
    <source>
        <dbReference type="SAM" id="MobiDB-lite"/>
    </source>
</evidence>
<proteinExistence type="predicted"/>
<name>A0A168DKD4_CORDF</name>
<feature type="zinc finger region" description="C3H1-type" evidence="1">
    <location>
        <begin position="192"/>
        <end position="221"/>
    </location>
</feature>
<feature type="region of interest" description="Disordered" evidence="2">
    <location>
        <begin position="244"/>
        <end position="326"/>
    </location>
</feature>
<keyword evidence="5" id="KW-1185">Reference proteome</keyword>
<keyword evidence="1" id="KW-0863">Zinc-finger</keyword>
<keyword evidence="4" id="KW-0347">Helicase</keyword>
<gene>
    <name evidence="4" type="ORF">LEL_08504</name>
</gene>
<dbReference type="GO" id="GO:0008270">
    <property type="term" value="F:zinc ion binding"/>
    <property type="evidence" value="ECO:0007669"/>
    <property type="project" value="UniProtKB-KW"/>
</dbReference>
<feature type="compositionally biased region" description="Polar residues" evidence="2">
    <location>
        <begin position="1"/>
        <end position="10"/>
    </location>
</feature>
<dbReference type="STRING" id="1081108.A0A168DKD4"/>
<keyword evidence="1" id="KW-0862">Zinc</keyword>
<keyword evidence="4" id="KW-0547">Nucleotide-binding</keyword>
<feature type="compositionally biased region" description="Low complexity" evidence="2">
    <location>
        <begin position="65"/>
        <end position="80"/>
    </location>
</feature>
<evidence type="ECO:0000313" key="5">
    <source>
        <dbReference type="Proteomes" id="UP000076881"/>
    </source>
</evidence>
<dbReference type="EMBL" id="AZHF01000007">
    <property type="protein sequence ID" value="OAA72720.1"/>
    <property type="molecule type" value="Genomic_DNA"/>
</dbReference>
<dbReference type="GO" id="GO:0003677">
    <property type="term" value="F:DNA binding"/>
    <property type="evidence" value="ECO:0007669"/>
    <property type="project" value="UniProtKB-KW"/>
</dbReference>
<reference evidence="4 5" key="1">
    <citation type="journal article" date="2016" name="Genome Biol. Evol.">
        <title>Divergent and convergent evolution of fungal pathogenicity.</title>
        <authorList>
            <person name="Shang Y."/>
            <person name="Xiao G."/>
            <person name="Zheng P."/>
            <person name="Cen K."/>
            <person name="Zhan S."/>
            <person name="Wang C."/>
        </authorList>
    </citation>
    <scope>NUCLEOTIDE SEQUENCE [LARGE SCALE GENOMIC DNA]</scope>
    <source>
        <strain evidence="4 5">RCEF 1005</strain>
    </source>
</reference>
<feature type="domain" description="C3H1-type" evidence="3">
    <location>
        <begin position="192"/>
        <end position="221"/>
    </location>
</feature>
<evidence type="ECO:0000256" key="1">
    <source>
        <dbReference type="PROSITE-ProRule" id="PRU00723"/>
    </source>
</evidence>
<accession>A0A168DKD4</accession>
<keyword evidence="4" id="KW-0067">ATP-binding</keyword>
<feature type="compositionally biased region" description="Polar residues" evidence="2">
    <location>
        <begin position="302"/>
        <end position="323"/>
    </location>
</feature>
<feature type="compositionally biased region" description="Pro residues" evidence="2">
    <location>
        <begin position="13"/>
        <end position="23"/>
    </location>
</feature>
<keyword evidence="4" id="KW-0378">Hydrolase</keyword>
<sequence>MAFSSTTTASLPDPAPFTTPPQPREQHVGYNMNRIWNVQHSSHSSPCDSASLSSRGSTQQDGVGSSTTASQHTSSSSRASVGSNFESLPAGAGLFSYAFDGNTSTSYCYYLDRGNGQFTRLIPADMLPPMKGVPGREEEHDGMVILQPLEKLRLQNAKEHHRVSTPKQPTPLPDNLQNQIDCIVATSPKSSRKIKIYCDKWIHEGVCAFTQQGCKFKHEMPQDEATQRSLGLFHGFPAWWKKRTEEQNSSRRGLGTGSQSTSPSRMGCATPQLGSSEASRGRSHHAVSFEQQHGLPPRDHSYGQTSFASGPSSWKPSGSQWMQNGIVPFVRGPRRAY</sequence>
<keyword evidence="4" id="KW-0238">DNA-binding</keyword>
<dbReference type="GO" id="GO:0004386">
    <property type="term" value="F:helicase activity"/>
    <property type="evidence" value="ECO:0007669"/>
    <property type="project" value="UniProtKB-KW"/>
</dbReference>
<feature type="compositionally biased region" description="Polar residues" evidence="2">
    <location>
        <begin position="55"/>
        <end position="64"/>
    </location>
</feature>
<dbReference type="OrthoDB" id="5355510at2759"/>
<protein>
    <submittedName>
        <fullName evidence="4">Chromodomain-helicase-DNA-binding protein 4</fullName>
    </submittedName>
</protein>
<dbReference type="InterPro" id="IPR000571">
    <property type="entry name" value="Znf_CCCH"/>
</dbReference>
<evidence type="ECO:0000313" key="4">
    <source>
        <dbReference type="EMBL" id="OAA72720.1"/>
    </source>
</evidence>
<keyword evidence="1" id="KW-0479">Metal-binding</keyword>
<dbReference type="Proteomes" id="UP000076881">
    <property type="component" value="Unassembled WGS sequence"/>
</dbReference>
<dbReference type="AlphaFoldDB" id="A0A168DKD4"/>
<feature type="region of interest" description="Disordered" evidence="2">
    <location>
        <begin position="41"/>
        <end position="82"/>
    </location>
</feature>